<dbReference type="Pfam" id="PF00583">
    <property type="entry name" value="Acetyltransf_1"/>
    <property type="match status" value="1"/>
</dbReference>
<dbReference type="AlphaFoldDB" id="A0A929MP79"/>
<dbReference type="InterPro" id="IPR016181">
    <property type="entry name" value="Acyl_CoA_acyltransferase"/>
</dbReference>
<accession>A0A929MP79</accession>
<sequence>MPDKQDVEVIIRQAEVGDARAILGMLSQIRQESPYVVLADNADDVEAQVTIIEQYDQHPHALMLVSEVDGQLVGFATVQPQKLPAQAHVAEIGVCLIAEYWGYGIGSLLMETMLDFAQGVGLRVLHLEVIADNLPAIGLYKKFDFQERGRMTQRVARGGRYYDTILMEHVLQDSGQ</sequence>
<dbReference type="Gene3D" id="3.40.630.30">
    <property type="match status" value="1"/>
</dbReference>
<gene>
    <name evidence="2" type="ORF">HXK00_04170</name>
</gene>
<dbReference type="Proteomes" id="UP000757900">
    <property type="component" value="Unassembled WGS sequence"/>
</dbReference>
<name>A0A929MP79_ABIDE</name>
<dbReference type="EMBL" id="JABZFV010000073">
    <property type="protein sequence ID" value="MBF0934827.1"/>
    <property type="molecule type" value="Genomic_DNA"/>
</dbReference>
<dbReference type="CDD" id="cd04301">
    <property type="entry name" value="NAT_SF"/>
    <property type="match status" value="1"/>
</dbReference>
<dbReference type="GO" id="GO:0016747">
    <property type="term" value="F:acyltransferase activity, transferring groups other than amino-acyl groups"/>
    <property type="evidence" value="ECO:0007669"/>
    <property type="project" value="InterPro"/>
</dbReference>
<comment type="caution">
    <text evidence="2">The sequence shown here is derived from an EMBL/GenBank/DDBJ whole genome shotgun (WGS) entry which is preliminary data.</text>
</comment>
<dbReference type="PROSITE" id="PS51186">
    <property type="entry name" value="GNAT"/>
    <property type="match status" value="1"/>
</dbReference>
<dbReference type="SUPFAM" id="SSF55729">
    <property type="entry name" value="Acyl-CoA N-acyltransferases (Nat)"/>
    <property type="match status" value="1"/>
</dbReference>
<evidence type="ECO:0000259" key="1">
    <source>
        <dbReference type="PROSITE" id="PS51186"/>
    </source>
</evidence>
<reference evidence="2" key="1">
    <citation type="submission" date="2020-04" db="EMBL/GenBank/DDBJ databases">
        <title>Deep metagenomics examines the oral microbiome during advanced dental caries in children, revealing novel taxa and co-occurrences with host molecules.</title>
        <authorList>
            <person name="Baker J.L."/>
            <person name="Morton J.T."/>
            <person name="Dinis M."/>
            <person name="Alvarez R."/>
            <person name="Tran N.C."/>
            <person name="Knight R."/>
            <person name="Edlund A."/>
        </authorList>
    </citation>
    <scope>NUCLEOTIDE SEQUENCE</scope>
    <source>
        <strain evidence="2">JCVI_23_bin.16</strain>
    </source>
</reference>
<evidence type="ECO:0000313" key="2">
    <source>
        <dbReference type="EMBL" id="MBF0934827.1"/>
    </source>
</evidence>
<organism evidence="2 3">
    <name type="scientific">Abiotrophia defectiva</name>
    <name type="common">Streptococcus defectivus</name>
    <dbReference type="NCBI Taxonomy" id="46125"/>
    <lineage>
        <taxon>Bacteria</taxon>
        <taxon>Bacillati</taxon>
        <taxon>Bacillota</taxon>
        <taxon>Bacilli</taxon>
        <taxon>Lactobacillales</taxon>
        <taxon>Aerococcaceae</taxon>
        <taxon>Abiotrophia</taxon>
    </lineage>
</organism>
<feature type="domain" description="N-acetyltransferase" evidence="1">
    <location>
        <begin position="9"/>
        <end position="172"/>
    </location>
</feature>
<dbReference type="InterPro" id="IPR000182">
    <property type="entry name" value="GNAT_dom"/>
</dbReference>
<dbReference type="PANTHER" id="PTHR43072">
    <property type="entry name" value="N-ACETYLTRANSFERASE"/>
    <property type="match status" value="1"/>
</dbReference>
<protein>
    <submittedName>
        <fullName evidence="2">GNAT family N-acetyltransferase</fullName>
    </submittedName>
</protein>
<proteinExistence type="predicted"/>
<evidence type="ECO:0000313" key="3">
    <source>
        <dbReference type="Proteomes" id="UP000757900"/>
    </source>
</evidence>